<evidence type="ECO:0000256" key="1">
    <source>
        <dbReference type="ARBA" id="ARBA00004123"/>
    </source>
</evidence>
<evidence type="ECO:0000313" key="10">
    <source>
        <dbReference type="EMBL" id="TFY71602.1"/>
    </source>
</evidence>
<dbReference type="InterPro" id="IPR038089">
    <property type="entry name" value="Med31_sf"/>
</dbReference>
<comment type="function">
    <text evidence="8">Component of the Mediator complex, a coactivator involved in the regulated transcription of nearly all RNA polymerase II-dependent genes. Mediator functions as a bridge to convey information from gene-specific regulatory proteins to the basal RNA polymerase II transcription machinery. Mediator is recruited to promoters by direct interactions with regulatory proteins and serves as a scaffold for the assembly of a functional preinitiation complex with RNA polymerase II and the general transcription factors.</text>
</comment>
<dbReference type="OrthoDB" id="10257739at2759"/>
<dbReference type="AlphaFoldDB" id="A0A4Y9ZAN1"/>
<feature type="region of interest" description="Disordered" evidence="9">
    <location>
        <begin position="78"/>
        <end position="97"/>
    </location>
</feature>
<reference evidence="10 11" key="1">
    <citation type="submission" date="2019-02" db="EMBL/GenBank/DDBJ databases">
        <title>Genome sequencing of the rare red list fungi Dentipellis fragilis.</title>
        <authorList>
            <person name="Buettner E."/>
            <person name="Kellner H."/>
        </authorList>
    </citation>
    <scope>NUCLEOTIDE SEQUENCE [LARGE SCALE GENOMIC DNA]</scope>
    <source>
        <strain evidence="10 11">DSM 105465</strain>
    </source>
</reference>
<dbReference type="PANTHER" id="PTHR13186">
    <property type="entry name" value="MEDIATOR OF RNA POLYMERASE II TRANSCRIPTION SUBUNIT 31"/>
    <property type="match status" value="1"/>
</dbReference>
<keyword evidence="11" id="KW-1185">Reference proteome</keyword>
<evidence type="ECO:0000256" key="5">
    <source>
        <dbReference type="ARBA" id="ARBA00023159"/>
    </source>
</evidence>
<organism evidence="10 11">
    <name type="scientific">Dentipellis fragilis</name>
    <dbReference type="NCBI Taxonomy" id="205917"/>
    <lineage>
        <taxon>Eukaryota</taxon>
        <taxon>Fungi</taxon>
        <taxon>Dikarya</taxon>
        <taxon>Basidiomycota</taxon>
        <taxon>Agaricomycotina</taxon>
        <taxon>Agaricomycetes</taxon>
        <taxon>Russulales</taxon>
        <taxon>Hericiaceae</taxon>
        <taxon>Dentipellis</taxon>
    </lineage>
</organism>
<proteinExistence type="inferred from homology"/>
<evidence type="ECO:0000256" key="4">
    <source>
        <dbReference type="ARBA" id="ARBA00023015"/>
    </source>
</evidence>
<dbReference type="GO" id="GO:0016592">
    <property type="term" value="C:mediator complex"/>
    <property type="evidence" value="ECO:0007669"/>
    <property type="project" value="InterPro"/>
</dbReference>
<evidence type="ECO:0000256" key="3">
    <source>
        <dbReference type="ARBA" id="ARBA00019660"/>
    </source>
</evidence>
<keyword evidence="6 8" id="KW-0804">Transcription</keyword>
<evidence type="ECO:0000256" key="6">
    <source>
        <dbReference type="ARBA" id="ARBA00023163"/>
    </source>
</evidence>
<sequence>MADSEAAAPDADAKAANRARFELELEFVQALANPYYLHSLAQQGILSQPAFVHFLEYLQYWREKDYARFILDTKLPACPPSPRTTAVSPVPHRDRER</sequence>
<dbReference type="STRING" id="205917.A0A4Y9ZAN1"/>
<dbReference type="GO" id="GO:0006355">
    <property type="term" value="P:regulation of DNA-templated transcription"/>
    <property type="evidence" value="ECO:0007669"/>
    <property type="project" value="InterPro"/>
</dbReference>
<dbReference type="Gene3D" id="1.10.10.1340">
    <property type="entry name" value="Mediator of RNA polymerase II, submodule Med31 (Soh1)"/>
    <property type="match status" value="1"/>
</dbReference>
<keyword evidence="5 8" id="KW-0010">Activator</keyword>
<dbReference type="Pfam" id="PF05669">
    <property type="entry name" value="Med31"/>
    <property type="match status" value="1"/>
</dbReference>
<comment type="caution">
    <text evidence="10">The sequence shown here is derived from an EMBL/GenBank/DDBJ whole genome shotgun (WGS) entry which is preliminary data.</text>
</comment>
<keyword evidence="7 8" id="KW-0539">Nucleus</keyword>
<comment type="subunit">
    <text evidence="8">Component of the Mediator complex.</text>
</comment>
<dbReference type="Proteomes" id="UP000298327">
    <property type="component" value="Unassembled WGS sequence"/>
</dbReference>
<evidence type="ECO:0000256" key="2">
    <source>
        <dbReference type="ARBA" id="ARBA00006378"/>
    </source>
</evidence>
<keyword evidence="4 8" id="KW-0805">Transcription regulation</keyword>
<name>A0A4Y9ZAN1_9AGAM</name>
<accession>A0A4Y9ZAN1</accession>
<comment type="subcellular location">
    <subcellularLocation>
        <location evidence="1 8">Nucleus</location>
    </subcellularLocation>
</comment>
<dbReference type="EMBL" id="SEOQ01000044">
    <property type="protein sequence ID" value="TFY71602.1"/>
    <property type="molecule type" value="Genomic_DNA"/>
</dbReference>
<evidence type="ECO:0000313" key="11">
    <source>
        <dbReference type="Proteomes" id="UP000298327"/>
    </source>
</evidence>
<gene>
    <name evidence="10" type="ORF">EVG20_g1386</name>
</gene>
<protein>
    <recommendedName>
        <fullName evidence="3 8">Mediator of RNA polymerase II transcription subunit 31</fullName>
    </recommendedName>
</protein>
<dbReference type="GO" id="GO:0003712">
    <property type="term" value="F:transcription coregulator activity"/>
    <property type="evidence" value="ECO:0007669"/>
    <property type="project" value="InterPro"/>
</dbReference>
<dbReference type="InterPro" id="IPR008831">
    <property type="entry name" value="Mediator_Med31"/>
</dbReference>
<comment type="similarity">
    <text evidence="2 8">Belongs to the Mediator complex subunit 31 family.</text>
</comment>
<evidence type="ECO:0000256" key="7">
    <source>
        <dbReference type="ARBA" id="ARBA00023242"/>
    </source>
</evidence>
<evidence type="ECO:0000256" key="8">
    <source>
        <dbReference type="RuleBase" id="RU364129"/>
    </source>
</evidence>
<evidence type="ECO:0000256" key="9">
    <source>
        <dbReference type="SAM" id="MobiDB-lite"/>
    </source>
</evidence>